<organism evidence="1 2">
    <name type="scientific">Coccidioides posadasii RMSCC 3488</name>
    <dbReference type="NCBI Taxonomy" id="454284"/>
    <lineage>
        <taxon>Eukaryota</taxon>
        <taxon>Fungi</taxon>
        <taxon>Dikarya</taxon>
        <taxon>Ascomycota</taxon>
        <taxon>Pezizomycotina</taxon>
        <taxon>Eurotiomycetes</taxon>
        <taxon>Eurotiomycetidae</taxon>
        <taxon>Onygenales</taxon>
        <taxon>Onygenaceae</taxon>
        <taxon>Coccidioides</taxon>
    </lineage>
</organism>
<dbReference type="VEuPathDB" id="FungiDB:CPAG_03415"/>
<name>A0A0J6FA31_COCPO</name>
<dbReference type="EMBL" id="DS268110">
    <property type="protein sequence ID" value="KMM67078.1"/>
    <property type="molecule type" value="Genomic_DNA"/>
</dbReference>
<dbReference type="Proteomes" id="UP000054567">
    <property type="component" value="Unassembled WGS sequence"/>
</dbReference>
<accession>A0A0J6FA31</accession>
<evidence type="ECO:0000313" key="2">
    <source>
        <dbReference type="Proteomes" id="UP000054567"/>
    </source>
</evidence>
<gene>
    <name evidence="1" type="ORF">CPAG_03415</name>
</gene>
<reference evidence="2" key="3">
    <citation type="journal article" date="2010" name="Genome Res.">
        <title>Population genomic sequencing of Coccidioides fungi reveals recent hybridization and transposon control.</title>
        <authorList>
            <person name="Neafsey D.E."/>
            <person name="Barker B.M."/>
            <person name="Sharpton T.J."/>
            <person name="Stajich J.E."/>
            <person name="Park D.J."/>
            <person name="Whiston E."/>
            <person name="Hung C.-Y."/>
            <person name="McMahan C."/>
            <person name="White J."/>
            <person name="Sykes S."/>
            <person name="Heiman D."/>
            <person name="Young S."/>
            <person name="Zeng Q."/>
            <person name="Abouelleil A."/>
            <person name="Aftuck L."/>
            <person name="Bessette D."/>
            <person name="Brown A."/>
            <person name="FitzGerald M."/>
            <person name="Lui A."/>
            <person name="Macdonald J.P."/>
            <person name="Priest M."/>
            <person name="Orbach M.J."/>
            <person name="Galgiani J.N."/>
            <person name="Kirkland T.N."/>
            <person name="Cole G.T."/>
            <person name="Birren B.W."/>
            <person name="Henn M.R."/>
            <person name="Taylor J.W."/>
            <person name="Rounsley S.D."/>
        </authorList>
    </citation>
    <scope>NUCLEOTIDE SEQUENCE [LARGE SCALE GENOMIC DNA]</scope>
    <source>
        <strain evidence="2">RMSCC 3488</strain>
    </source>
</reference>
<sequence length="156" mass="17459">MTVLDTLAGAESRLLGVDLNFRPSALYVSAQTPLKHSLFALQKQSLCYSLSSHHLCFRETMRPLPQVLSRGIHLCGKGMKVDSPSSNCSATLLLQISSAIRYQTMTRRPSEHLPGVFDLARFWPSTAYNRESWYLTLVDQQVALAPTLDVRRFCSA</sequence>
<dbReference type="AlphaFoldDB" id="A0A0J6FA31"/>
<reference evidence="1 2" key="1">
    <citation type="submission" date="2007-06" db="EMBL/GenBank/DDBJ databases">
        <title>The Genome Sequence of Coccidioides posadasii RMSCC_3488.</title>
        <authorList>
            <consortium name="Coccidioides Genome Resources Consortium"/>
            <consortium name="The Broad Institute Genome Sequencing Platform"/>
            <person name="Henn M.R."/>
            <person name="Sykes S."/>
            <person name="Young S."/>
            <person name="Jaffe D."/>
            <person name="Berlin A."/>
            <person name="Alvarez P."/>
            <person name="Butler J."/>
            <person name="Gnerre S."/>
            <person name="Grabherr M."/>
            <person name="Mauceli E."/>
            <person name="Brockman W."/>
            <person name="Kodira C."/>
            <person name="Alvarado L."/>
            <person name="Zeng Q."/>
            <person name="Crawford M."/>
            <person name="Antoine C."/>
            <person name="Devon K."/>
            <person name="Galgiani J."/>
            <person name="Orsborn K."/>
            <person name="Lewis M.L."/>
            <person name="Nusbaum C."/>
            <person name="Galagan J."/>
            <person name="Birren B."/>
        </authorList>
    </citation>
    <scope>NUCLEOTIDE SEQUENCE [LARGE SCALE GENOMIC DNA]</scope>
    <source>
        <strain evidence="1 2">RMSCC 3488</strain>
    </source>
</reference>
<protein>
    <submittedName>
        <fullName evidence="1">Uncharacterized protein</fullName>
    </submittedName>
</protein>
<evidence type="ECO:0000313" key="1">
    <source>
        <dbReference type="EMBL" id="KMM67078.1"/>
    </source>
</evidence>
<proteinExistence type="predicted"/>
<reference evidence="2" key="2">
    <citation type="journal article" date="2009" name="Genome Res.">
        <title>Comparative genomic analyses of the human fungal pathogens Coccidioides and their relatives.</title>
        <authorList>
            <person name="Sharpton T.J."/>
            <person name="Stajich J.E."/>
            <person name="Rounsley S.D."/>
            <person name="Gardner M.J."/>
            <person name="Wortman J.R."/>
            <person name="Jordar V.S."/>
            <person name="Maiti R."/>
            <person name="Kodira C.D."/>
            <person name="Neafsey D.E."/>
            <person name="Zeng Q."/>
            <person name="Hung C.-Y."/>
            <person name="McMahan C."/>
            <person name="Muszewska A."/>
            <person name="Grynberg M."/>
            <person name="Mandel M.A."/>
            <person name="Kellner E.M."/>
            <person name="Barker B.M."/>
            <person name="Galgiani J.N."/>
            <person name="Orbach M.J."/>
            <person name="Kirkland T.N."/>
            <person name="Cole G.T."/>
            <person name="Henn M.R."/>
            <person name="Birren B.W."/>
            <person name="Taylor J.W."/>
        </authorList>
    </citation>
    <scope>NUCLEOTIDE SEQUENCE [LARGE SCALE GENOMIC DNA]</scope>
    <source>
        <strain evidence="2">RMSCC 3488</strain>
    </source>
</reference>